<dbReference type="RefSeq" id="WP_039338297.1">
    <property type="nucleotide sequence ID" value="NZ_JBNNWK010000050.1"/>
</dbReference>
<gene>
    <name evidence="1" type="ORF">NJ75_04438</name>
</gene>
<dbReference type="AlphaFoldDB" id="A0A0B8ZY50"/>
<evidence type="ECO:0000313" key="1">
    <source>
        <dbReference type="EMBL" id="KHS42072.1"/>
    </source>
</evidence>
<proteinExistence type="predicted"/>
<accession>A0A0B8ZY50</accession>
<dbReference type="PATRIC" id="fig|48936.3.peg.4479"/>
<reference evidence="1 2" key="1">
    <citation type="submission" date="2014-10" db="EMBL/GenBank/DDBJ databases">
        <title>Draft genome sequence of Novosphingobium subterraneum DSM 12447.</title>
        <authorList>
            <person name="Gan H.M."/>
            <person name="Gan H.Y."/>
            <person name="Savka M.A."/>
        </authorList>
    </citation>
    <scope>NUCLEOTIDE SEQUENCE [LARGE SCALE GENOMIC DNA]</scope>
    <source>
        <strain evidence="1 2">DSM 12447</strain>
    </source>
</reference>
<protein>
    <recommendedName>
        <fullName evidence="3">Phasin</fullName>
    </recommendedName>
</protein>
<sequence length="111" mass="11558">MTMTKTVAAARLAREVPTAELAIDQALQATTAVLQTLLAARTGGDVPAHAGQIAIAKLIQSQQALVSASSDFLRVHRELSALGREMMAADYGECPPIKGAIDTGRNEAMAA</sequence>
<dbReference type="EMBL" id="JRVC01000033">
    <property type="protein sequence ID" value="KHS42072.1"/>
    <property type="molecule type" value="Genomic_DNA"/>
</dbReference>
<dbReference type="Proteomes" id="UP000031338">
    <property type="component" value="Unassembled WGS sequence"/>
</dbReference>
<comment type="caution">
    <text evidence="1">The sequence shown here is derived from an EMBL/GenBank/DDBJ whole genome shotgun (WGS) entry which is preliminary data.</text>
</comment>
<name>A0A0B8ZY50_9SPHN</name>
<evidence type="ECO:0008006" key="3">
    <source>
        <dbReference type="Google" id="ProtNLM"/>
    </source>
</evidence>
<evidence type="ECO:0000313" key="2">
    <source>
        <dbReference type="Proteomes" id="UP000031338"/>
    </source>
</evidence>
<organism evidence="1 2">
    <name type="scientific">Novosphingobium subterraneum</name>
    <dbReference type="NCBI Taxonomy" id="48936"/>
    <lineage>
        <taxon>Bacteria</taxon>
        <taxon>Pseudomonadati</taxon>
        <taxon>Pseudomonadota</taxon>
        <taxon>Alphaproteobacteria</taxon>
        <taxon>Sphingomonadales</taxon>
        <taxon>Sphingomonadaceae</taxon>
        <taxon>Novosphingobium</taxon>
    </lineage>
</organism>
<keyword evidence="2" id="KW-1185">Reference proteome</keyword>
<dbReference type="STRING" id="48936.NJ75_04438"/>